<evidence type="ECO:0000313" key="7">
    <source>
        <dbReference type="Proteomes" id="UP000625316"/>
    </source>
</evidence>
<dbReference type="GO" id="GO:0022625">
    <property type="term" value="C:cytosolic large ribosomal subunit"/>
    <property type="evidence" value="ECO:0007669"/>
    <property type="project" value="TreeGrafter"/>
</dbReference>
<keyword evidence="2 5" id="KW-0689">Ribosomal protein</keyword>
<sequence length="72" mass="8484">MALPQVSEAREKSDEQIAERILEVKKELFQLRFEKGTRRLETPHQFKHLKHELAQLMTVERERQLKAAASAE</sequence>
<dbReference type="Gene3D" id="1.10.287.310">
    <property type="match status" value="1"/>
</dbReference>
<comment type="similarity">
    <text evidence="1 5">Belongs to the universal ribosomal protein uL29 family.</text>
</comment>
<dbReference type="NCBIfam" id="TIGR00012">
    <property type="entry name" value="L29"/>
    <property type="match status" value="1"/>
</dbReference>
<comment type="caution">
    <text evidence="6">The sequence shown here is derived from an EMBL/GenBank/DDBJ whole genome shotgun (WGS) entry which is preliminary data.</text>
</comment>
<dbReference type="InterPro" id="IPR001854">
    <property type="entry name" value="Ribosomal_uL29"/>
</dbReference>
<name>A0A928VUQ2_9CYAN</name>
<dbReference type="InterPro" id="IPR050063">
    <property type="entry name" value="Ribosomal_protein_uL29"/>
</dbReference>
<dbReference type="SUPFAM" id="SSF46561">
    <property type="entry name" value="Ribosomal protein L29 (L29p)"/>
    <property type="match status" value="1"/>
</dbReference>
<dbReference type="EMBL" id="JADEXQ010000112">
    <property type="protein sequence ID" value="MBE9032579.1"/>
    <property type="molecule type" value="Genomic_DNA"/>
</dbReference>
<reference evidence="6" key="1">
    <citation type="submission" date="2020-10" db="EMBL/GenBank/DDBJ databases">
        <authorList>
            <person name="Castelo-Branco R."/>
            <person name="Eusebio N."/>
            <person name="Adriana R."/>
            <person name="Vieira A."/>
            <person name="Brugerolle De Fraissinette N."/>
            <person name="Rezende De Castro R."/>
            <person name="Schneider M.P."/>
            <person name="Vasconcelos V."/>
            <person name="Leao P.N."/>
        </authorList>
    </citation>
    <scope>NUCLEOTIDE SEQUENCE</scope>
    <source>
        <strain evidence="6">LEGE 11480</strain>
    </source>
</reference>
<evidence type="ECO:0000256" key="5">
    <source>
        <dbReference type="HAMAP-Rule" id="MF_00374"/>
    </source>
</evidence>
<evidence type="ECO:0000256" key="1">
    <source>
        <dbReference type="ARBA" id="ARBA00009254"/>
    </source>
</evidence>
<dbReference type="AlphaFoldDB" id="A0A928VUQ2"/>
<dbReference type="InterPro" id="IPR036049">
    <property type="entry name" value="Ribosomal_uL29_sf"/>
</dbReference>
<dbReference type="RefSeq" id="WP_264327396.1">
    <property type="nucleotide sequence ID" value="NZ_JADEXQ010000112.1"/>
</dbReference>
<evidence type="ECO:0000313" key="6">
    <source>
        <dbReference type="EMBL" id="MBE9032579.1"/>
    </source>
</evidence>
<protein>
    <recommendedName>
        <fullName evidence="4 5">Large ribosomal subunit protein uL29</fullName>
    </recommendedName>
</protein>
<keyword evidence="7" id="KW-1185">Reference proteome</keyword>
<dbReference type="Proteomes" id="UP000625316">
    <property type="component" value="Unassembled WGS sequence"/>
</dbReference>
<dbReference type="HAMAP" id="MF_00374">
    <property type="entry name" value="Ribosomal_uL29"/>
    <property type="match status" value="1"/>
</dbReference>
<evidence type="ECO:0000256" key="2">
    <source>
        <dbReference type="ARBA" id="ARBA00022980"/>
    </source>
</evidence>
<evidence type="ECO:0000256" key="4">
    <source>
        <dbReference type="ARBA" id="ARBA00035204"/>
    </source>
</evidence>
<organism evidence="6 7">
    <name type="scientific">Romeriopsis navalis LEGE 11480</name>
    <dbReference type="NCBI Taxonomy" id="2777977"/>
    <lineage>
        <taxon>Bacteria</taxon>
        <taxon>Bacillati</taxon>
        <taxon>Cyanobacteriota</taxon>
        <taxon>Cyanophyceae</taxon>
        <taxon>Leptolyngbyales</taxon>
        <taxon>Leptolyngbyaceae</taxon>
        <taxon>Romeriopsis</taxon>
        <taxon>Romeriopsis navalis</taxon>
    </lineage>
</organism>
<accession>A0A928VUQ2</accession>
<keyword evidence="3 5" id="KW-0687">Ribonucleoprotein</keyword>
<dbReference type="CDD" id="cd00427">
    <property type="entry name" value="Ribosomal_L29_HIP"/>
    <property type="match status" value="1"/>
</dbReference>
<gene>
    <name evidence="5" type="primary">rpmC</name>
    <name evidence="5" type="synonym">rpl29</name>
    <name evidence="6" type="ORF">IQ266_22840</name>
</gene>
<dbReference type="GO" id="GO:0003735">
    <property type="term" value="F:structural constituent of ribosome"/>
    <property type="evidence" value="ECO:0007669"/>
    <property type="project" value="InterPro"/>
</dbReference>
<evidence type="ECO:0000256" key="3">
    <source>
        <dbReference type="ARBA" id="ARBA00023274"/>
    </source>
</evidence>
<dbReference type="GO" id="GO:0006412">
    <property type="term" value="P:translation"/>
    <property type="evidence" value="ECO:0007669"/>
    <property type="project" value="UniProtKB-UniRule"/>
</dbReference>
<dbReference type="PANTHER" id="PTHR10916">
    <property type="entry name" value="60S RIBOSOMAL PROTEIN L35/50S RIBOSOMAL PROTEIN L29"/>
    <property type="match status" value="1"/>
</dbReference>
<proteinExistence type="inferred from homology"/>
<dbReference type="PANTHER" id="PTHR10916:SF0">
    <property type="entry name" value="LARGE RIBOSOMAL SUBUNIT PROTEIN UL29C"/>
    <property type="match status" value="1"/>
</dbReference>
<dbReference type="Pfam" id="PF00831">
    <property type="entry name" value="Ribosomal_L29"/>
    <property type="match status" value="1"/>
</dbReference>